<keyword evidence="1" id="KW-0472">Membrane</keyword>
<organism evidence="2 3">
    <name type="scientific">Desulfitobacterium dichloroeliminans (strain LMG P-21439 / DCA1)</name>
    <dbReference type="NCBI Taxonomy" id="871963"/>
    <lineage>
        <taxon>Bacteria</taxon>
        <taxon>Bacillati</taxon>
        <taxon>Bacillota</taxon>
        <taxon>Clostridia</taxon>
        <taxon>Eubacteriales</taxon>
        <taxon>Desulfitobacteriaceae</taxon>
        <taxon>Desulfitobacterium</taxon>
    </lineage>
</organism>
<gene>
    <name evidence="2" type="ordered locus">Desdi_2560</name>
</gene>
<evidence type="ECO:0000313" key="3">
    <source>
        <dbReference type="Proteomes" id="UP000010797"/>
    </source>
</evidence>
<dbReference type="STRING" id="871963.Desdi_2560"/>
<keyword evidence="1" id="KW-1133">Transmembrane helix</keyword>
<dbReference type="HOGENOM" id="CLU_2568246_0_0_9"/>
<evidence type="ECO:0000313" key="2">
    <source>
        <dbReference type="EMBL" id="AGA69976.1"/>
    </source>
</evidence>
<evidence type="ECO:0000256" key="1">
    <source>
        <dbReference type="SAM" id="Phobius"/>
    </source>
</evidence>
<keyword evidence="3" id="KW-1185">Reference proteome</keyword>
<sequence>MSAARQFIVDLRYEQKFTVISVEFLLFLTLVIPLYISYNKTNVLCGEFNIISRNTGEYQGRCIRYGISNLFCSIFANIKSI</sequence>
<name>L0FBE6_DESDL</name>
<keyword evidence="1" id="KW-0812">Transmembrane</keyword>
<dbReference type="Proteomes" id="UP000010797">
    <property type="component" value="Chromosome"/>
</dbReference>
<protein>
    <submittedName>
        <fullName evidence="2">Uncharacterized protein</fullName>
    </submittedName>
</protein>
<proteinExistence type="predicted"/>
<accession>L0FBE6</accession>
<reference evidence="3" key="1">
    <citation type="submission" date="2012-02" db="EMBL/GenBank/DDBJ databases">
        <title>Complete sequence of Desulfitobacterium dichloroeliminans LMG P-21439.</title>
        <authorList>
            <person name="Lucas S."/>
            <person name="Han J."/>
            <person name="Lapidus A."/>
            <person name="Cheng J.-F."/>
            <person name="Goodwin L."/>
            <person name="Pitluck S."/>
            <person name="Peters L."/>
            <person name="Ovchinnikova G."/>
            <person name="Teshima H."/>
            <person name="Detter J.C."/>
            <person name="Han C."/>
            <person name="Tapia R."/>
            <person name="Land M."/>
            <person name="Hauser L."/>
            <person name="Kyrpides N."/>
            <person name="Ivanova N."/>
            <person name="Pagani I."/>
            <person name="Kruse T."/>
            <person name="de Vos W.M."/>
            <person name="Boon N."/>
            <person name="Smidt H."/>
            <person name="Woyke T."/>
        </authorList>
    </citation>
    <scope>NUCLEOTIDE SEQUENCE [LARGE SCALE GENOMIC DNA]</scope>
    <source>
        <strain evidence="3">LMG P-21439 / DCA1</strain>
    </source>
</reference>
<dbReference type="AlphaFoldDB" id="L0FBE6"/>
<feature type="transmembrane region" description="Helical" evidence="1">
    <location>
        <begin position="20"/>
        <end position="38"/>
    </location>
</feature>
<dbReference type="EMBL" id="CP003344">
    <property type="protein sequence ID" value="AGA69976.1"/>
    <property type="molecule type" value="Genomic_DNA"/>
</dbReference>
<dbReference type="KEGG" id="ddl:Desdi_2560"/>